<dbReference type="GO" id="GO:0006611">
    <property type="term" value="P:protein export from nucleus"/>
    <property type="evidence" value="ECO:0007669"/>
    <property type="project" value="TreeGrafter"/>
</dbReference>
<dbReference type="InterPro" id="IPR057947">
    <property type="entry name" value="TPR_XPO7/RBP17"/>
</dbReference>
<dbReference type="PANTHER" id="PTHR12596">
    <property type="entry name" value="EXPORTIN 4,7-RELATED"/>
    <property type="match status" value="1"/>
</dbReference>
<name>A0A2P6TPJ3_CHLSO</name>
<dbReference type="Pfam" id="PF25795">
    <property type="entry name" value="TPR_XPO7"/>
    <property type="match status" value="1"/>
</dbReference>
<dbReference type="Gene3D" id="1.25.10.10">
    <property type="entry name" value="Leucine-rich Repeat Variant"/>
    <property type="match status" value="2"/>
</dbReference>
<evidence type="ECO:0000259" key="8">
    <source>
        <dbReference type="Pfam" id="PF03810"/>
    </source>
</evidence>
<dbReference type="PANTHER" id="PTHR12596:SF2">
    <property type="entry name" value="EXPORTIN-7 ISOFORM X1"/>
    <property type="match status" value="1"/>
</dbReference>
<evidence type="ECO:0000313" key="11">
    <source>
        <dbReference type="Proteomes" id="UP000239899"/>
    </source>
</evidence>
<accession>A0A2P6TPJ3</accession>
<comment type="subcellular location">
    <subcellularLocation>
        <location evidence="2">Cytoplasm</location>
    </subcellularLocation>
    <subcellularLocation>
        <location evidence="1">Nucleus</location>
    </subcellularLocation>
</comment>
<proteinExistence type="inferred from homology"/>
<dbReference type="SUPFAM" id="SSF48371">
    <property type="entry name" value="ARM repeat"/>
    <property type="match status" value="1"/>
</dbReference>
<keyword evidence="5" id="KW-0963">Cytoplasm</keyword>
<feature type="domain" description="Exportin-7/Ran-binding protein 17 TPR repeats" evidence="9">
    <location>
        <begin position="418"/>
        <end position="661"/>
    </location>
</feature>
<evidence type="ECO:0000313" key="10">
    <source>
        <dbReference type="EMBL" id="PRW55951.1"/>
    </source>
</evidence>
<feature type="domain" description="Importin N-terminal" evidence="8">
    <location>
        <begin position="31"/>
        <end position="94"/>
    </location>
</feature>
<organism evidence="10 11">
    <name type="scientific">Chlorella sorokiniana</name>
    <name type="common">Freshwater green alga</name>
    <dbReference type="NCBI Taxonomy" id="3076"/>
    <lineage>
        <taxon>Eukaryota</taxon>
        <taxon>Viridiplantae</taxon>
        <taxon>Chlorophyta</taxon>
        <taxon>core chlorophytes</taxon>
        <taxon>Trebouxiophyceae</taxon>
        <taxon>Chlorellales</taxon>
        <taxon>Chlorellaceae</taxon>
        <taxon>Chlorella clade</taxon>
        <taxon>Chlorella</taxon>
    </lineage>
</organism>
<sequence>MAADIVAQLPQLEAMASVLYNSQVPQERAQAEQMLRVFATSTEYVPHCKAILDSSSSPYAQLLATSSLIKIVTEHSMATQVKLEMRSYFLNYLDSRGPSLEPFVATSLIQLLCRMTKLGWFEDDAYRGLADEARNFLEKGTAGGSQAHYLLGLRILNMLVSEMNAPTAGRSLTQHRKIAVNFRDQSLYKVFQLALTALRHLHGTATEEKLKEQAVQLALQCLSFDFVGTCLDESSEDLGTIQVPSAWRPSIEDPGTLQLFIDFYIATQPPLSNMALECLVRLASVRRSLFSSETERTNFLSRLVNGTRDLLRQQSGLAHHANYHEFCRLLGRLKANYQLSELVGLESYKEWIQLVADFTISSLNSWQWASGSVYYLLGLWSRLVSSMPYLKGDAPSQLDVYVPKITRAYITSRLESVQAVVLQGASEDPLDNDEQLQDQMDSLPYLCRFQYAETAEYLTSLTDPLIAAYQGFGGSAAGQDLKQLEMLEGQLTWLVHIIGAVVRGRMNTAGADAQETMDGDLAARVFGLLRLVDTGYHTTRYGEHSRQRLDLALLSFFQNFRKVYVGEQVMHSSKVYLKLNERLGLSDHSTVLNVMLSKIATNLKVFGSCEDVVEQTLTLFQDLAAGYMSGKLLLKLDAIGFLLTHHTSDYFPFLTDPANLRNRTTFYHTLARLLFMEDTPAKFKNFVAPLQQVLVGLASASNGATNAAALRTAVPRETVIGLFRDLRGVALATNSRRTYGMLFDWLYPAHFPTIICCLEAWADTPEVTTAMLKFMAEFVLNKTQRLTFDSSSPNGILLFREVSKVIVTYGNRVLQLGPSGDPYGQKYKGIWNCLAILTRALGGNYVNFGVFELYGDPALKDALDMSLKMALSIPLADILAYRKVGKAYFALLDVLCHNHANVIATRDTATFAFLLSSLDAGLKSLDVSISSQCAAAVDNLAGYYFKHQPGSESPTPAAAAIAEHLRQRPELFPAILSTLFEIVLFEDCTNQWSLSRPMLSLILINEQIYGQLKQQIVGSQMPDRQQHLAACLEKLMLDVQRNLEPKNRDKFTQNLTIVRHEFKSKRPSLLGWISTKGCCHALKLRHSFKLDAKTRMEIGLDLDVIEDHQLTQMLHSAAPWAAMLYRFDPEDSDTRAAVEMTPHWVSYNRRFRLGRKGAWWELPLDAKLGLTYSGSPHVELGLLNMPIALSLAAGLLAVGMPITVKRKEVGGLAVHFPIGKGAARRNYSLQERVELDAALQRDGRGLKLQFNRIDGVLRLREDD</sequence>
<dbReference type="GO" id="GO:0031267">
    <property type="term" value="F:small GTPase binding"/>
    <property type="evidence" value="ECO:0007669"/>
    <property type="project" value="InterPro"/>
</dbReference>
<dbReference type="Proteomes" id="UP000239899">
    <property type="component" value="Unassembled WGS sequence"/>
</dbReference>
<dbReference type="FunFam" id="1.25.10.10:FF:000158">
    <property type="entry name" value="ARM repeat superfamily protein"/>
    <property type="match status" value="1"/>
</dbReference>
<dbReference type="InterPro" id="IPR011989">
    <property type="entry name" value="ARM-like"/>
</dbReference>
<dbReference type="GO" id="GO:0005737">
    <property type="term" value="C:cytoplasm"/>
    <property type="evidence" value="ECO:0007669"/>
    <property type="project" value="UniProtKB-SubCell"/>
</dbReference>
<keyword evidence="4" id="KW-0813">Transport</keyword>
<dbReference type="STRING" id="3076.A0A2P6TPJ3"/>
<evidence type="ECO:0000256" key="6">
    <source>
        <dbReference type="ARBA" id="ARBA00022927"/>
    </source>
</evidence>
<gene>
    <name evidence="10" type="ORF">C2E21_5201</name>
</gene>
<evidence type="ECO:0000256" key="5">
    <source>
        <dbReference type="ARBA" id="ARBA00022490"/>
    </source>
</evidence>
<keyword evidence="7" id="KW-0539">Nucleus</keyword>
<evidence type="ECO:0000256" key="2">
    <source>
        <dbReference type="ARBA" id="ARBA00004496"/>
    </source>
</evidence>
<dbReference type="GO" id="GO:0005643">
    <property type="term" value="C:nuclear pore"/>
    <property type="evidence" value="ECO:0007669"/>
    <property type="project" value="TreeGrafter"/>
</dbReference>
<dbReference type="Pfam" id="PF03810">
    <property type="entry name" value="IBN_N"/>
    <property type="match status" value="1"/>
</dbReference>
<dbReference type="EMBL" id="LHPG02000009">
    <property type="protein sequence ID" value="PRW55951.1"/>
    <property type="molecule type" value="Genomic_DNA"/>
</dbReference>
<keyword evidence="6" id="KW-0653">Protein transport</keyword>
<dbReference type="InterPro" id="IPR001494">
    <property type="entry name" value="Importin-beta_N"/>
</dbReference>
<evidence type="ECO:0000256" key="3">
    <source>
        <dbReference type="ARBA" id="ARBA00009466"/>
    </source>
</evidence>
<comment type="caution">
    <text evidence="10">The sequence shown here is derived from an EMBL/GenBank/DDBJ whole genome shotgun (WGS) entry which is preliminary data.</text>
</comment>
<evidence type="ECO:0000256" key="7">
    <source>
        <dbReference type="ARBA" id="ARBA00023242"/>
    </source>
</evidence>
<evidence type="ECO:0000259" key="9">
    <source>
        <dbReference type="Pfam" id="PF25795"/>
    </source>
</evidence>
<protein>
    <submittedName>
        <fullName evidence="10">Exportin-7 isoform X2 isoform B</fullName>
    </submittedName>
</protein>
<keyword evidence="11" id="KW-1185">Reference proteome</keyword>
<reference evidence="10 11" key="1">
    <citation type="journal article" date="2018" name="Plant J.">
        <title>Genome sequences of Chlorella sorokiniana UTEX 1602 and Micractinium conductrix SAG 241.80: implications to maltose excretion by a green alga.</title>
        <authorList>
            <person name="Arriola M.B."/>
            <person name="Velmurugan N."/>
            <person name="Zhang Y."/>
            <person name="Plunkett M.H."/>
            <person name="Hondzo H."/>
            <person name="Barney B.M."/>
        </authorList>
    </citation>
    <scope>NUCLEOTIDE SEQUENCE [LARGE SCALE GENOMIC DNA]</scope>
    <source>
        <strain evidence="11">UTEX 1602</strain>
    </source>
</reference>
<dbReference type="OrthoDB" id="244158at2759"/>
<dbReference type="InterPro" id="IPR044189">
    <property type="entry name" value="XPO4/7-like"/>
</dbReference>
<dbReference type="AlphaFoldDB" id="A0A2P6TPJ3"/>
<evidence type="ECO:0000256" key="4">
    <source>
        <dbReference type="ARBA" id="ARBA00022448"/>
    </source>
</evidence>
<dbReference type="GO" id="GO:0005049">
    <property type="term" value="F:nuclear export signal receptor activity"/>
    <property type="evidence" value="ECO:0007669"/>
    <property type="project" value="InterPro"/>
</dbReference>
<comment type="similarity">
    <text evidence="3">Belongs to the exportin family.</text>
</comment>
<evidence type="ECO:0000256" key="1">
    <source>
        <dbReference type="ARBA" id="ARBA00004123"/>
    </source>
</evidence>
<dbReference type="InterPro" id="IPR016024">
    <property type="entry name" value="ARM-type_fold"/>
</dbReference>